<evidence type="ECO:0000313" key="3">
    <source>
        <dbReference type="EMBL" id="KAJ7305761.1"/>
    </source>
</evidence>
<evidence type="ECO:0000256" key="2">
    <source>
        <dbReference type="SAM" id="MobiDB-lite"/>
    </source>
</evidence>
<reference evidence="3" key="1">
    <citation type="journal article" date="2023" name="DNA Res.">
        <title>Chromosome-level genome assembly of Phrynocephalus forsythii using third-generation DNA sequencing and Hi-C analysis.</title>
        <authorList>
            <person name="Qi Y."/>
            <person name="Zhao W."/>
            <person name="Zhao Y."/>
            <person name="Niu C."/>
            <person name="Cao S."/>
            <person name="Zhang Y."/>
        </authorList>
    </citation>
    <scope>NUCLEOTIDE SEQUENCE</scope>
    <source>
        <tissue evidence="3">Muscle</tissue>
    </source>
</reference>
<keyword evidence="4" id="KW-1185">Reference proteome</keyword>
<dbReference type="Pfam" id="PF15764">
    <property type="entry name" value="DUF4693"/>
    <property type="match status" value="1"/>
</dbReference>
<dbReference type="AlphaFoldDB" id="A0A9Q0X7X7"/>
<dbReference type="OrthoDB" id="9939072at2759"/>
<evidence type="ECO:0000256" key="1">
    <source>
        <dbReference type="SAM" id="Coils"/>
    </source>
</evidence>
<feature type="compositionally biased region" description="Polar residues" evidence="2">
    <location>
        <begin position="254"/>
        <end position="270"/>
    </location>
</feature>
<gene>
    <name evidence="3" type="ORF">JRQ81_010127</name>
</gene>
<dbReference type="PANTHER" id="PTHR14870">
    <property type="entry name" value="TUBULIN EPSILON AND DELTA COMPLEX PROTEIN 2"/>
    <property type="match status" value="1"/>
</dbReference>
<protein>
    <recommendedName>
        <fullName evidence="5">Tubulin epsilon and delta complex protein 2</fullName>
    </recommendedName>
</protein>
<feature type="region of interest" description="Disordered" evidence="2">
    <location>
        <begin position="121"/>
        <end position="198"/>
    </location>
</feature>
<dbReference type="PANTHER" id="PTHR14870:SF1">
    <property type="entry name" value="TUBULIN EPSILON AND DELTA COMPLEX PROTEIN 2"/>
    <property type="match status" value="1"/>
</dbReference>
<comment type="caution">
    <text evidence="3">The sequence shown here is derived from an EMBL/GenBank/DDBJ whole genome shotgun (WGS) entry which is preliminary data.</text>
</comment>
<accession>A0A9Q0X7X7</accession>
<feature type="compositionally biased region" description="Polar residues" evidence="2">
    <location>
        <begin position="282"/>
        <end position="293"/>
    </location>
</feature>
<proteinExistence type="predicted"/>
<feature type="compositionally biased region" description="Polar residues" evidence="2">
    <location>
        <begin position="223"/>
        <end position="240"/>
    </location>
</feature>
<evidence type="ECO:0000313" key="4">
    <source>
        <dbReference type="Proteomes" id="UP001142489"/>
    </source>
</evidence>
<sequence>MERLKRGKTVDRSRGKAGQIALVPLLTQALEDCKEQRQKLQQKLRQCQALLRDWNSGALENLKLEESKTDKPGDSESVPSAQEIEELEQLNRALEKALRVRTKFQQPPFVLKEAAPVAKRKPVPGTSLKLPADPSTERTSKAGNVSQKLMPSKKPTTYMLRAPYRTDLDVKRPLGKRSTSLSPRASKAPWRSASPKAKLPVKIYRGPCRKAGGAAPFGKQPGCSRNSGTVKQNPSTQNTTSERDLAGTDLPSARGQQDGSSAVVGSTATPNHAGENALETATKPQTFNLQEKGSSLELPPPYRKAFSKYTRLLEKCSVGQTSPKAAAARSHFMEKLQATFFSPSLAFSPAEVREELTHLREVCSLARQCMDTETPASLGEDPTWERQYESLLTVDGLQSVVKECLDKVGQLREAMESYSTLLPADPRGDKTCSPGHCPSLRKPPCWDAKTVGLPPLLVYSSPEELKEVEALKLSVARLHQQLEIQEAMEAELLPLLEPGHLPEGSDASLYRAIYTLLCEGGETFPVLVKDEELSI</sequence>
<dbReference type="InterPro" id="IPR031518">
    <property type="entry name" value="DUF4693"/>
</dbReference>
<dbReference type="Proteomes" id="UP001142489">
    <property type="component" value="Unassembled WGS sequence"/>
</dbReference>
<feature type="region of interest" description="Disordered" evidence="2">
    <location>
        <begin position="212"/>
        <end position="300"/>
    </location>
</feature>
<evidence type="ECO:0008006" key="5">
    <source>
        <dbReference type="Google" id="ProtNLM"/>
    </source>
</evidence>
<feature type="coiled-coil region" evidence="1">
    <location>
        <begin position="23"/>
        <end position="53"/>
    </location>
</feature>
<dbReference type="EMBL" id="JAPFRF010000021">
    <property type="protein sequence ID" value="KAJ7305761.1"/>
    <property type="molecule type" value="Genomic_DNA"/>
</dbReference>
<name>A0A9Q0X7X7_9SAUR</name>
<organism evidence="3 4">
    <name type="scientific">Phrynocephalus forsythii</name>
    <dbReference type="NCBI Taxonomy" id="171643"/>
    <lineage>
        <taxon>Eukaryota</taxon>
        <taxon>Metazoa</taxon>
        <taxon>Chordata</taxon>
        <taxon>Craniata</taxon>
        <taxon>Vertebrata</taxon>
        <taxon>Euteleostomi</taxon>
        <taxon>Lepidosauria</taxon>
        <taxon>Squamata</taxon>
        <taxon>Bifurcata</taxon>
        <taxon>Unidentata</taxon>
        <taxon>Episquamata</taxon>
        <taxon>Toxicofera</taxon>
        <taxon>Iguania</taxon>
        <taxon>Acrodonta</taxon>
        <taxon>Agamidae</taxon>
        <taxon>Agaminae</taxon>
        <taxon>Phrynocephalus</taxon>
    </lineage>
</organism>
<keyword evidence="1" id="KW-0175">Coiled coil</keyword>